<protein>
    <recommendedName>
        <fullName evidence="2">Reverse transcriptase domain-containing protein</fullName>
    </recommendedName>
</protein>
<organism evidence="1">
    <name type="scientific">Phytophthora nicotianae</name>
    <name type="common">Potato buckeye rot agent</name>
    <name type="synonym">Phytophthora parasitica</name>
    <dbReference type="NCBI Taxonomy" id="4792"/>
    <lineage>
        <taxon>Eukaryota</taxon>
        <taxon>Sar</taxon>
        <taxon>Stramenopiles</taxon>
        <taxon>Oomycota</taxon>
        <taxon>Peronosporomycetes</taxon>
        <taxon>Peronosporales</taxon>
        <taxon>Peronosporaceae</taxon>
        <taxon>Phytophthora</taxon>
    </lineage>
</organism>
<accession>W2LA11</accession>
<dbReference type="OrthoDB" id="125447at2759"/>
<evidence type="ECO:0000313" key="1">
    <source>
        <dbReference type="EMBL" id="ETL94217.1"/>
    </source>
</evidence>
<dbReference type="AlphaFoldDB" id="W2LA11"/>
<dbReference type="PANTHER" id="PTHR33050:SF7">
    <property type="entry name" value="RIBONUCLEASE H"/>
    <property type="match status" value="1"/>
</dbReference>
<feature type="non-terminal residue" evidence="1">
    <location>
        <position position="1"/>
    </location>
</feature>
<dbReference type="InterPro" id="IPR052055">
    <property type="entry name" value="Hepadnavirus_pol/RT"/>
</dbReference>
<dbReference type="VEuPathDB" id="FungiDB:PPTG_11332"/>
<proteinExistence type="predicted"/>
<evidence type="ECO:0008006" key="2">
    <source>
        <dbReference type="Google" id="ProtNLM"/>
    </source>
</evidence>
<dbReference type="EMBL" id="KI679439">
    <property type="protein sequence ID" value="ETL94217.1"/>
    <property type="molecule type" value="Genomic_DNA"/>
</dbReference>
<gene>
    <name evidence="1" type="ORF">L917_07774</name>
</gene>
<sequence>VKSTFRLVPVHHETSSRFVGHVPEKDLVVVDLLVPIWWTGSPAYYGLFGGAIAFLVRRGSPSTLNPSNRDDDTFFCYDWVDDYVLVEPDKPGRLEACAAVLRLAMMATLGPRSINEKKFTSWSTNLVDVGLEWDTEFPNVSMPEVKIEKARLRIQAMRSAQRTTKTELAKLLGSLRHVCICVRPGKPFFQRLIMLAPRCSKITIPDEVKLVPAWFEVITYYGRLRSIPLCFSHRFSIQQWKFSIDTSNEGLCAIYPAADEYIRVRVDDDETGWYAKAS</sequence>
<reference evidence="1" key="1">
    <citation type="submission" date="2013-11" db="EMBL/GenBank/DDBJ databases">
        <title>The Genome Sequence of Phytophthora parasitica CHvinca01.</title>
        <authorList>
            <consortium name="The Broad Institute Genomics Platform"/>
            <person name="Russ C."/>
            <person name="Tyler B."/>
            <person name="Panabieres F."/>
            <person name="Shan W."/>
            <person name="Tripathy S."/>
            <person name="Grunwald N."/>
            <person name="Machado M."/>
            <person name="Johnson C.S."/>
            <person name="Arredondo F."/>
            <person name="Hong C."/>
            <person name="Coffey M."/>
            <person name="Young S.K."/>
            <person name="Zeng Q."/>
            <person name="Gargeya S."/>
            <person name="Fitzgerald M."/>
            <person name="Abouelleil A."/>
            <person name="Alvarado L."/>
            <person name="Chapman S.B."/>
            <person name="Gainer-Dewar J."/>
            <person name="Goldberg J."/>
            <person name="Griggs A."/>
            <person name="Gujja S."/>
            <person name="Hansen M."/>
            <person name="Howarth C."/>
            <person name="Imamovic A."/>
            <person name="Ireland A."/>
            <person name="Larimer J."/>
            <person name="McCowan C."/>
            <person name="Murphy C."/>
            <person name="Pearson M."/>
            <person name="Poon T.W."/>
            <person name="Priest M."/>
            <person name="Roberts A."/>
            <person name="Saif S."/>
            <person name="Shea T."/>
            <person name="Sykes S."/>
            <person name="Wortman J."/>
            <person name="Nusbaum C."/>
            <person name="Birren B."/>
        </authorList>
    </citation>
    <scope>NUCLEOTIDE SEQUENCE [LARGE SCALE GENOMIC DNA]</scope>
    <source>
        <strain evidence="1">CHvinca01</strain>
    </source>
</reference>
<dbReference type="PANTHER" id="PTHR33050">
    <property type="entry name" value="REVERSE TRANSCRIPTASE DOMAIN-CONTAINING PROTEIN"/>
    <property type="match status" value="1"/>
</dbReference>
<dbReference type="Proteomes" id="UP000054423">
    <property type="component" value="Unassembled WGS sequence"/>
</dbReference>
<name>W2LA11_PHYNI</name>